<sequence>MTGQSPRDIPPSFVPSAGRRRQMAGGDPAGPGAQPGHDRHGAMTPPSYAPSPRRSASGAQGTPAIPPSVPPAARAARRSGGSSRTVPASVPPARAAQTGRSRSGAVAMAAGRGAGVPSPAPRGRRHRARTVVAAALAVLVAAMALLVFGAWNWVDGKLTREDWLTDHRAGPGTAWLLLGSDERDNPEETGITGYRTDTILVLTKPSHGAVSLISIPRDSLTQVDGRYMKINAVAQAAGPKALVGQVETITGNKIDHVAKIKFDGLQQVVDALGGVELCYDQTVSDPLSGLDWQAGCHLADGATALAFSRMRYSDARGDFGRAERQRQVIGAIAKKALGRDVLANPAKLMRVGDAALGAVSVDEKTNPYTLAMMLLAFRDATGANGISGSVYWTDPDYRDTGVGSAVLLDKDRNLALFESLAEGTHAPGAVGSLAES</sequence>
<dbReference type="Gene3D" id="3.40.630.190">
    <property type="entry name" value="LCP protein"/>
    <property type="match status" value="1"/>
</dbReference>
<dbReference type="PANTHER" id="PTHR33392:SF6">
    <property type="entry name" value="POLYISOPRENYL-TEICHOIC ACID--PEPTIDOGLYCAN TEICHOIC ACID TRANSFERASE TAGU"/>
    <property type="match status" value="1"/>
</dbReference>
<reference evidence="5" key="2">
    <citation type="journal article" date="2021" name="Sci. Rep.">
        <title>The distribution of antibiotic resistance genes in chicken gut microbiota commensals.</title>
        <authorList>
            <person name="Juricova H."/>
            <person name="Matiasovicova J."/>
            <person name="Kubasova T."/>
            <person name="Cejkova D."/>
            <person name="Rychlik I."/>
        </authorList>
    </citation>
    <scope>NUCLEOTIDE SEQUENCE</scope>
    <source>
        <strain evidence="5">An836</strain>
    </source>
</reference>
<feature type="compositionally biased region" description="Low complexity" evidence="2">
    <location>
        <begin position="71"/>
        <end position="84"/>
    </location>
</feature>
<dbReference type="PANTHER" id="PTHR33392">
    <property type="entry name" value="POLYISOPRENYL-TEICHOIC ACID--PEPTIDOGLYCAN TEICHOIC ACID TRANSFERASE TAGU"/>
    <property type="match status" value="1"/>
</dbReference>
<reference evidence="5" key="1">
    <citation type="submission" date="2020-08" db="EMBL/GenBank/DDBJ databases">
        <authorList>
            <person name="Cejkova D."/>
            <person name="Kubasova T."/>
            <person name="Jahodarova E."/>
            <person name="Rychlik I."/>
        </authorList>
    </citation>
    <scope>NUCLEOTIDE SEQUENCE</scope>
    <source>
        <strain evidence="5">An836</strain>
    </source>
</reference>
<evidence type="ECO:0000256" key="1">
    <source>
        <dbReference type="ARBA" id="ARBA00006068"/>
    </source>
</evidence>
<evidence type="ECO:0000256" key="3">
    <source>
        <dbReference type="SAM" id="Phobius"/>
    </source>
</evidence>
<feature type="transmembrane region" description="Helical" evidence="3">
    <location>
        <begin position="131"/>
        <end position="154"/>
    </location>
</feature>
<evidence type="ECO:0000313" key="5">
    <source>
        <dbReference type="EMBL" id="MBM6699045.1"/>
    </source>
</evidence>
<accession>A0A938WWU5</accession>
<proteinExistence type="inferred from homology"/>
<comment type="similarity">
    <text evidence="1">Belongs to the LytR/CpsA/Psr (LCP) family.</text>
</comment>
<protein>
    <submittedName>
        <fullName evidence="5">LCP family protein</fullName>
    </submittedName>
</protein>
<dbReference type="AlphaFoldDB" id="A0A938WWU5"/>
<feature type="domain" description="Cell envelope-related transcriptional attenuator" evidence="4">
    <location>
        <begin position="195"/>
        <end position="336"/>
    </location>
</feature>
<evidence type="ECO:0000259" key="4">
    <source>
        <dbReference type="Pfam" id="PF03816"/>
    </source>
</evidence>
<dbReference type="Proteomes" id="UP000718821">
    <property type="component" value="Unassembled WGS sequence"/>
</dbReference>
<evidence type="ECO:0000313" key="6">
    <source>
        <dbReference type="Proteomes" id="UP000718821"/>
    </source>
</evidence>
<dbReference type="InterPro" id="IPR050922">
    <property type="entry name" value="LytR/CpsA/Psr_CW_biosynth"/>
</dbReference>
<dbReference type="InterPro" id="IPR004474">
    <property type="entry name" value="LytR_CpsA_psr"/>
</dbReference>
<feature type="region of interest" description="Disordered" evidence="2">
    <location>
        <begin position="1"/>
        <end position="123"/>
    </location>
</feature>
<feature type="compositionally biased region" description="Low complexity" evidence="2">
    <location>
        <begin position="99"/>
        <end position="111"/>
    </location>
</feature>
<keyword evidence="6" id="KW-1185">Reference proteome</keyword>
<keyword evidence="3" id="KW-0472">Membrane</keyword>
<organism evidence="5 6">
    <name type="scientific">Bifidobacterium pullorum subsp. saeculare</name>
    <dbReference type="NCBI Taxonomy" id="78257"/>
    <lineage>
        <taxon>Bacteria</taxon>
        <taxon>Bacillati</taxon>
        <taxon>Actinomycetota</taxon>
        <taxon>Actinomycetes</taxon>
        <taxon>Bifidobacteriales</taxon>
        <taxon>Bifidobacteriaceae</taxon>
        <taxon>Bifidobacterium</taxon>
    </lineage>
</organism>
<keyword evidence="3" id="KW-1133">Transmembrane helix</keyword>
<name>A0A938WWU5_9BIFI</name>
<comment type="caution">
    <text evidence="5">The sequence shown here is derived from an EMBL/GenBank/DDBJ whole genome shotgun (WGS) entry which is preliminary data.</text>
</comment>
<dbReference type="EMBL" id="JACLYU010000002">
    <property type="protein sequence ID" value="MBM6699045.1"/>
    <property type="molecule type" value="Genomic_DNA"/>
</dbReference>
<dbReference type="NCBIfam" id="TIGR00350">
    <property type="entry name" value="lytR_cpsA_psr"/>
    <property type="match status" value="1"/>
</dbReference>
<gene>
    <name evidence="5" type="ORF">H7U32_01615</name>
</gene>
<evidence type="ECO:0000256" key="2">
    <source>
        <dbReference type="SAM" id="MobiDB-lite"/>
    </source>
</evidence>
<dbReference type="RefSeq" id="WP_204467468.1">
    <property type="nucleotide sequence ID" value="NZ_JACLYU010000002.1"/>
</dbReference>
<keyword evidence="3" id="KW-0812">Transmembrane</keyword>
<dbReference type="Pfam" id="PF03816">
    <property type="entry name" value="LytR_cpsA_psr"/>
    <property type="match status" value="1"/>
</dbReference>
<feature type="compositionally biased region" description="Low complexity" evidence="2">
    <location>
        <begin position="24"/>
        <end position="35"/>
    </location>
</feature>